<evidence type="ECO:0000259" key="2">
    <source>
        <dbReference type="PROSITE" id="PS51704"/>
    </source>
</evidence>
<keyword evidence="4" id="KW-1185">Reference proteome</keyword>
<dbReference type="PROSITE" id="PS51257">
    <property type="entry name" value="PROKAR_LIPOPROTEIN"/>
    <property type="match status" value="1"/>
</dbReference>
<protein>
    <submittedName>
        <fullName evidence="3">Glycerophosphoryl diester phosphodiesterase</fullName>
    </submittedName>
</protein>
<reference evidence="3 4" key="1">
    <citation type="submission" date="2016-10" db="EMBL/GenBank/DDBJ databases">
        <authorList>
            <person name="de Groot N.N."/>
        </authorList>
    </citation>
    <scope>NUCLEOTIDE SEQUENCE [LARGE SCALE GENOMIC DNA]</scope>
    <source>
        <strain evidence="3 4">DSM 25186</strain>
    </source>
</reference>
<dbReference type="Pfam" id="PF03009">
    <property type="entry name" value="GDPD"/>
    <property type="match status" value="1"/>
</dbReference>
<dbReference type="PROSITE" id="PS51704">
    <property type="entry name" value="GP_PDE"/>
    <property type="match status" value="1"/>
</dbReference>
<dbReference type="PANTHER" id="PTHR46211:SF14">
    <property type="entry name" value="GLYCEROPHOSPHODIESTER PHOSPHODIESTERASE"/>
    <property type="match status" value="1"/>
</dbReference>
<dbReference type="GO" id="GO:0006629">
    <property type="term" value="P:lipid metabolic process"/>
    <property type="evidence" value="ECO:0007669"/>
    <property type="project" value="InterPro"/>
</dbReference>
<dbReference type="Proteomes" id="UP000198510">
    <property type="component" value="Unassembled WGS sequence"/>
</dbReference>
<feature type="signal peptide" evidence="1">
    <location>
        <begin position="1"/>
        <end position="21"/>
    </location>
</feature>
<dbReference type="Gene3D" id="3.20.20.190">
    <property type="entry name" value="Phosphatidylinositol (PI) phosphodiesterase"/>
    <property type="match status" value="1"/>
</dbReference>
<accession>A0A1G9AQ78</accession>
<proteinExistence type="predicted"/>
<evidence type="ECO:0000313" key="4">
    <source>
        <dbReference type="Proteomes" id="UP000198510"/>
    </source>
</evidence>
<dbReference type="STRING" id="1075417.SAMN05421823_102379"/>
<name>A0A1G9AQ78_9BACT</name>
<feature type="chain" id="PRO_5011529416" evidence="1">
    <location>
        <begin position="22"/>
        <end position="290"/>
    </location>
</feature>
<dbReference type="AlphaFoldDB" id="A0A1G9AQ78"/>
<dbReference type="RefSeq" id="WP_089679984.1">
    <property type="nucleotide sequence ID" value="NZ_FNFO01000002.1"/>
</dbReference>
<dbReference type="CDD" id="cd08567">
    <property type="entry name" value="GDPD_SpGDE_like"/>
    <property type="match status" value="1"/>
</dbReference>
<dbReference type="EMBL" id="FNFO01000002">
    <property type="protein sequence ID" value="SDK29536.1"/>
    <property type="molecule type" value="Genomic_DNA"/>
</dbReference>
<gene>
    <name evidence="3" type="ORF">SAMN05421823_102379</name>
</gene>
<dbReference type="InterPro" id="IPR017946">
    <property type="entry name" value="PLC-like_Pdiesterase_TIM-brl"/>
</dbReference>
<sequence>MKSFSLSLALLLMACSSPAPLDVQGHRGCRGLYPENSIPAFMHALELGVTTLEMDAVITKDRQVILSHEPFMSPEICRNAAGAPTDEDEARARFNIYQMTYDEVRAFDCGSKPHPRFPDQQKIPVIKPRLADVIDRVEQWRVVNGKPAVFYNIETKSTPEGDEKFHPAPEAFVKLLVGVLEEKRILDRSILQSFDVRTLQVAHQLYPDLRLALLVENEASPEAQLETLGFVPAIYSPHFELVDTTLVSFCHTRSMQLIPWTVNEADEIRRMKRLGVDGIISDYPDRVLAK</sequence>
<organism evidence="3 4">
    <name type="scientific">Catalinimonas alkaloidigena</name>
    <dbReference type="NCBI Taxonomy" id="1075417"/>
    <lineage>
        <taxon>Bacteria</taxon>
        <taxon>Pseudomonadati</taxon>
        <taxon>Bacteroidota</taxon>
        <taxon>Cytophagia</taxon>
        <taxon>Cytophagales</taxon>
        <taxon>Catalimonadaceae</taxon>
        <taxon>Catalinimonas</taxon>
    </lineage>
</organism>
<dbReference type="GO" id="GO:0008081">
    <property type="term" value="F:phosphoric diester hydrolase activity"/>
    <property type="evidence" value="ECO:0007669"/>
    <property type="project" value="InterPro"/>
</dbReference>
<dbReference type="SUPFAM" id="SSF51695">
    <property type="entry name" value="PLC-like phosphodiesterases"/>
    <property type="match status" value="1"/>
</dbReference>
<keyword evidence="1" id="KW-0732">Signal</keyword>
<dbReference type="PANTHER" id="PTHR46211">
    <property type="entry name" value="GLYCEROPHOSPHORYL DIESTER PHOSPHODIESTERASE"/>
    <property type="match status" value="1"/>
</dbReference>
<dbReference type="InterPro" id="IPR030395">
    <property type="entry name" value="GP_PDE_dom"/>
</dbReference>
<feature type="domain" description="GP-PDE" evidence="2">
    <location>
        <begin position="21"/>
        <end position="290"/>
    </location>
</feature>
<evidence type="ECO:0000313" key="3">
    <source>
        <dbReference type="EMBL" id="SDK29536.1"/>
    </source>
</evidence>
<evidence type="ECO:0000256" key="1">
    <source>
        <dbReference type="SAM" id="SignalP"/>
    </source>
</evidence>
<dbReference type="OrthoDB" id="384721at2"/>